<evidence type="ECO:0000259" key="2">
    <source>
        <dbReference type="PROSITE" id="PS51723"/>
    </source>
</evidence>
<dbReference type="Gene3D" id="3.40.390.80">
    <property type="entry name" value="Peptidase M60, enhancin-like domain 2"/>
    <property type="match status" value="1"/>
</dbReference>
<dbReference type="KEGG" id="awd:AWOD_I_0665"/>
<dbReference type="InterPro" id="IPR025385">
    <property type="entry name" value="DUF4092"/>
</dbReference>
<sequence length="1464" mass="161229">MSKKVLLASLIATLLTGCLDDGGNGSGNETVKPTPPETPDVTYIGELLASGIPIKGEVTCNGEALELGKFTVKQGLSFSCNLGAVVLGQFIAPEPMTLSDSNLTEVIPTSFDLKNVEGDNAAKVLQTINSCATTEELCLEEINSLDITDIYQHLDDDKAVDAYLLLKGEEATDDVGKAPSSHVDSDIQPEVSEGTSNDLNSDFVSANAENTYGYQPSQAAKVLTKSQLTDVNGTPLVGVAFFSENSTGMTDENGYFEYLWGDTLTFGIDTFEFGSLIGNQVNYELTDVTENAIEKANIQSLLTRYAIASNGNLIINDKVQEVFSLYPNVINELINLSLPNGGVIEGTEFVFPNEFEAQFSQGLTQLIDNELKQISRYASFSTFNALPNVFSEDSTGYVTESLQSIFKNVTQFHVFNDHSSFYGASGYTRGMRALNLSNRAFPIMMPRSDINKELAFGEPQAWTREGKPYIAAYPNVIMPEIPKVSKDNATFGFPFVTAGEIGKGKIVFMGNSLYPSILSCPENYWANDELQIDSENSVCTTNNDLSADARNDNGSMETFFSNIFTWFTSSYSQHQVNVATNIEIAYAARSNWSKGREYSFFFDKAFNFSSVTFLTKGGFDGISADTTPILVLQAYPVKILGDGQTSRVIADLDNPNLTQEDITALIKYVDQGGNILFMDAIDGETNPEPIGRLADTAGISLGGSNVTPTSQGNCGSSYYCHGDSLRPNIHIESQHEMVVLERFPDVNGEPPFTVDSEGNTIWNKEEFMSNLEIPSYEKAIMDEDGSPAIETKIARIFVTNEAEKAAAIAELKAAFVSTPICTESYQYEFNCIETRKGHGLPVRGNYLRADFDRYPVSPDVVTSMVKAANLGDNFNALMEHELYYRTKGKQGTRLSTVELNQTYDNLSIWMWNNNDYAYDPNVQDELGFKTAVGFLNCYTNNQHGMGQRCPSDLKTTLVSNGMLHGEDSKLNGQLNPSYPLNYMEKPLTRIMLGRSFWDQEIKVDTTQYPGHSSGSTLSADTTIDTAGNGVTFSAGNNQSTGLWAPQLSEVSVSGGVKASISIMMADDLTGKPQHEKSLRRPPRMQTSFAYDGTSLTFKVPYGGLIYIKPVEEVVNPSTTTFTFNGVEKAAWWKNGLWKQGLNESTAPIAEVDTGSFIYTTAVKNLESTDLIKFSAGMNRFADAASDFYGRDETTDVGEHRRFTYPELKEYRHRFVNDVQISIGSAHSGYPIMSSSFNSNSSAIPTNAIDDWLLWHETGHNLAAAPFTISGSTEVTNNMLALYMQELEGRNDEPQMDRISIDIQKAPTWLNQNVGHAWSHGDAGMRLVMFGQLKIWAETQFNIDDWYSDTENKPSIYGDDQGWNFIKLMHRKSRGDNQFDIDKNYCTAQDTGLNDADLLMVCSSYVSGYDLSEFFSEWNAGETSSTNPDGTKMYSGGISNKGINMVSQLRLPKAPLNPLSINKLN</sequence>
<dbReference type="PROSITE" id="PS51723">
    <property type="entry name" value="PEPTIDASE_M60"/>
    <property type="match status" value="1"/>
</dbReference>
<keyword evidence="4" id="KW-1185">Reference proteome</keyword>
<dbReference type="Pfam" id="PF13402">
    <property type="entry name" value="Peptidase_M60"/>
    <property type="match status" value="1"/>
</dbReference>
<organism evidence="3 4">
    <name type="scientific">Aliivibrio wodanis</name>
    <dbReference type="NCBI Taxonomy" id="80852"/>
    <lineage>
        <taxon>Bacteria</taxon>
        <taxon>Pseudomonadati</taxon>
        <taxon>Pseudomonadota</taxon>
        <taxon>Gammaproteobacteria</taxon>
        <taxon>Vibrionales</taxon>
        <taxon>Vibrionaceae</taxon>
        <taxon>Aliivibrio</taxon>
    </lineage>
</organism>
<protein>
    <submittedName>
        <fullName evidence="3">Accessory colonization factor AcfD</fullName>
    </submittedName>
</protein>
<proteinExistence type="predicted"/>
<dbReference type="Pfam" id="PF17291">
    <property type="entry name" value="M60-like_N"/>
    <property type="match status" value="1"/>
</dbReference>
<dbReference type="SMART" id="SM01276">
    <property type="entry name" value="M60-like"/>
    <property type="match status" value="1"/>
</dbReference>
<evidence type="ECO:0000313" key="3">
    <source>
        <dbReference type="EMBL" id="CED70759.1"/>
    </source>
</evidence>
<dbReference type="Pfam" id="PF13322">
    <property type="entry name" value="DUF4092"/>
    <property type="match status" value="1"/>
</dbReference>
<dbReference type="EMBL" id="LN554846">
    <property type="protein sequence ID" value="CED70759.1"/>
    <property type="molecule type" value="Genomic_DNA"/>
</dbReference>
<dbReference type="InterPro" id="IPR042279">
    <property type="entry name" value="Pep_M60_3"/>
</dbReference>
<gene>
    <name evidence="3" type="primary">acfD</name>
    <name evidence="3" type="ORF">AWOD_I_0665</name>
</gene>
<evidence type="ECO:0000256" key="1">
    <source>
        <dbReference type="SAM" id="MobiDB-lite"/>
    </source>
</evidence>
<dbReference type="InterPro" id="IPR035423">
    <property type="entry name" value="M60-like_N"/>
</dbReference>
<dbReference type="STRING" id="80852.AWOD_I_0665"/>
<dbReference type="InterPro" id="IPR051244">
    <property type="entry name" value="TCAF"/>
</dbReference>
<dbReference type="NCBIfam" id="NF037974">
    <property type="entry name" value="SslE_AcfD_Zn_LP"/>
    <property type="match status" value="1"/>
</dbReference>
<dbReference type="InterPro" id="IPR031161">
    <property type="entry name" value="Peptidase_M60_dom"/>
</dbReference>
<dbReference type="OrthoDB" id="9122461at2"/>
<dbReference type="HOGENOM" id="CLU_006312_0_0_6"/>
<dbReference type="PANTHER" id="PTHR15730">
    <property type="entry name" value="EXPERIMENTAL AUTOIMMUNE PROSTATITIS ANTIGEN 2-RELATED"/>
    <property type="match status" value="1"/>
</dbReference>
<feature type="domain" description="Peptidase M60" evidence="2">
    <location>
        <begin position="1035"/>
        <end position="1337"/>
    </location>
</feature>
<dbReference type="PATRIC" id="fig|80852.17.peg.676"/>
<reference evidence="4" key="1">
    <citation type="submission" date="2014-09" db="EMBL/GenBank/DDBJ databases">
        <authorList>
            <person name="Hjerde E."/>
        </authorList>
    </citation>
    <scope>NUCLEOTIDE SEQUENCE [LARGE SCALE GENOMIC DNA]</scope>
    <source>
        <strain evidence="4">06/09/139</strain>
    </source>
</reference>
<feature type="region of interest" description="Disordered" evidence="1">
    <location>
        <begin position="174"/>
        <end position="200"/>
    </location>
</feature>
<dbReference type="PANTHER" id="PTHR15730:SF5">
    <property type="entry name" value="SI:CH211-210B2.2-RELATED"/>
    <property type="match status" value="1"/>
</dbReference>
<name>A0A090KGQ8_9GAMM</name>
<dbReference type="GeneID" id="28540224"/>
<dbReference type="Proteomes" id="UP000032427">
    <property type="component" value="Chromosome 1"/>
</dbReference>
<evidence type="ECO:0000313" key="4">
    <source>
        <dbReference type="Proteomes" id="UP000032427"/>
    </source>
</evidence>
<accession>A0A090KGQ8</accession>
<dbReference type="PROSITE" id="PS51257">
    <property type="entry name" value="PROKAR_LIPOPROTEIN"/>
    <property type="match status" value="1"/>
</dbReference>
<dbReference type="Gene3D" id="1.10.390.30">
    <property type="entry name" value="Peptidase M60, enhancin-like domain 3"/>
    <property type="match status" value="1"/>
</dbReference>